<keyword evidence="4" id="KW-1185">Reference proteome</keyword>
<dbReference type="PROSITE" id="PS00086">
    <property type="entry name" value="CYTOCHROME_P450"/>
    <property type="match status" value="1"/>
</dbReference>
<dbReference type="Gene3D" id="1.10.630.10">
    <property type="entry name" value="Cytochrome P450"/>
    <property type="match status" value="1"/>
</dbReference>
<dbReference type="SUPFAM" id="SSF48264">
    <property type="entry name" value="Cytochrome P450"/>
    <property type="match status" value="1"/>
</dbReference>
<keyword evidence="2" id="KW-0349">Heme</keyword>
<reference evidence="3 4" key="1">
    <citation type="submission" date="2023-02" db="EMBL/GenBank/DDBJ databases">
        <title>Dictyobacter halimunensis sp. nov., a new member of the class Ktedonobacteria from forest soil in a geothermal area.</title>
        <authorList>
            <person name="Rachmania M.K."/>
            <person name="Ningsih F."/>
            <person name="Sakai Y."/>
            <person name="Yabe S."/>
            <person name="Yokota A."/>
            <person name="Sjamsuridzal W."/>
        </authorList>
    </citation>
    <scope>NUCLEOTIDE SEQUENCE [LARGE SCALE GENOMIC DNA]</scope>
    <source>
        <strain evidence="3 4">S3.2.2.5</strain>
    </source>
</reference>
<keyword evidence="2" id="KW-0408">Iron</keyword>
<dbReference type="InterPro" id="IPR001128">
    <property type="entry name" value="Cyt_P450"/>
</dbReference>
<dbReference type="EMBL" id="BSRI01000001">
    <property type="protein sequence ID" value="GLV53648.1"/>
    <property type="molecule type" value="Genomic_DNA"/>
</dbReference>
<organism evidence="3 4">
    <name type="scientific">Dictyobacter halimunensis</name>
    <dbReference type="NCBI Taxonomy" id="3026934"/>
    <lineage>
        <taxon>Bacteria</taxon>
        <taxon>Bacillati</taxon>
        <taxon>Chloroflexota</taxon>
        <taxon>Ktedonobacteria</taxon>
        <taxon>Ktedonobacterales</taxon>
        <taxon>Dictyobacteraceae</taxon>
        <taxon>Dictyobacter</taxon>
    </lineage>
</organism>
<dbReference type="PANTHER" id="PTHR46696">
    <property type="entry name" value="P450, PUTATIVE (EUROFUNG)-RELATED"/>
    <property type="match status" value="1"/>
</dbReference>
<dbReference type="PRINTS" id="PR00359">
    <property type="entry name" value="BP450"/>
</dbReference>
<name>A0ABQ6FHT3_9CHLR</name>
<dbReference type="Pfam" id="PF00067">
    <property type="entry name" value="p450"/>
    <property type="match status" value="1"/>
</dbReference>
<gene>
    <name evidence="3" type="primary">yjiB_1</name>
    <name evidence="3" type="ORF">KDH_05000</name>
</gene>
<dbReference type="InterPro" id="IPR017972">
    <property type="entry name" value="Cyt_P450_CS"/>
</dbReference>
<evidence type="ECO:0000256" key="1">
    <source>
        <dbReference type="ARBA" id="ARBA00010617"/>
    </source>
</evidence>
<evidence type="ECO:0000256" key="2">
    <source>
        <dbReference type="RuleBase" id="RU000461"/>
    </source>
</evidence>
<keyword evidence="2" id="KW-0503">Monooxygenase</keyword>
<dbReference type="PANTHER" id="PTHR46696:SF1">
    <property type="entry name" value="CYTOCHROME P450 YJIB-RELATED"/>
    <property type="match status" value="1"/>
</dbReference>
<proteinExistence type="inferred from homology"/>
<dbReference type="Proteomes" id="UP001344906">
    <property type="component" value="Unassembled WGS sequence"/>
</dbReference>
<keyword evidence="2" id="KW-0560">Oxidoreductase</keyword>
<dbReference type="InterPro" id="IPR036396">
    <property type="entry name" value="Cyt_P450_sf"/>
</dbReference>
<dbReference type="RefSeq" id="WP_338247359.1">
    <property type="nucleotide sequence ID" value="NZ_BSRI01000001.1"/>
</dbReference>
<accession>A0ABQ6FHT3</accession>
<keyword evidence="2" id="KW-0479">Metal-binding</keyword>
<dbReference type="CDD" id="cd11032">
    <property type="entry name" value="P450_EryK-like"/>
    <property type="match status" value="1"/>
</dbReference>
<comment type="similarity">
    <text evidence="1 2">Belongs to the cytochrome P450 family.</text>
</comment>
<protein>
    <submittedName>
        <fullName evidence="3">Cytochrome P450 YjiB</fullName>
    </submittedName>
</protein>
<evidence type="ECO:0000313" key="4">
    <source>
        <dbReference type="Proteomes" id="UP001344906"/>
    </source>
</evidence>
<sequence>MYGRIVTLAGKVGSMQLPSFFNDFTLPPLEWHQQMREWGATMRASEPVWFDEQNESWRIFRYADHIRVQNDYATFSSAPAPHENNEAANSIIAMDPPRHRQLRSLVTPAFSARSIAQLAPRIEEITQELLQPMLAQDQMDVVAQLAVPLPIIVIADMLGFPHENWPLIKQWTDALLSDSSLGQEESSQDSEMPLTQEQVMILYEKMAHTIDERRRHPRQDILSLLLTAEVDGEYLSDDDLYAFFITLLVAGNVTTTQLIGNAFLCFDQHPDAWQQLRQDPSLVPVAIEEILRCLPPNRGTGGARTIIGGRVATTDVQLGDHLIRKGQVVKVTTISANFDETQFSEPARFDIRRNPNRHLSFGHGIHFCLGAPLARLEAKIVLENLLRLLPEWRRDKDVPLRQVRSNIVFGVKNLPITF</sequence>
<evidence type="ECO:0000313" key="3">
    <source>
        <dbReference type="EMBL" id="GLV53648.1"/>
    </source>
</evidence>
<comment type="caution">
    <text evidence="3">The sequence shown here is derived from an EMBL/GenBank/DDBJ whole genome shotgun (WGS) entry which is preliminary data.</text>
</comment>
<dbReference type="InterPro" id="IPR002397">
    <property type="entry name" value="Cyt_P450_B"/>
</dbReference>